<accession>A0A804K7P8</accession>
<reference evidence="1" key="1">
    <citation type="submission" date="2021-05" db="UniProtKB">
        <authorList>
            <consortium name="EnsemblPlants"/>
        </authorList>
    </citation>
    <scope>IDENTIFICATION</scope>
    <source>
        <strain evidence="1">subsp. malaccensis</strain>
    </source>
</reference>
<name>A0A804K7P8_MUSAM</name>
<dbReference type="EnsemblPlants" id="Ma08_t17410.1">
    <property type="protein sequence ID" value="Ma08_p17410.1"/>
    <property type="gene ID" value="Ma08_g17410"/>
</dbReference>
<evidence type="ECO:0000313" key="1">
    <source>
        <dbReference type="EnsemblPlants" id="Ma08_p17410.1"/>
    </source>
</evidence>
<keyword evidence="2" id="KW-1185">Reference proteome</keyword>
<evidence type="ECO:0000313" key="2">
    <source>
        <dbReference type="Proteomes" id="UP000012960"/>
    </source>
</evidence>
<dbReference type="AlphaFoldDB" id="A0A804K7P8"/>
<protein>
    <submittedName>
        <fullName evidence="1">Uncharacterized protein</fullName>
    </submittedName>
</protein>
<dbReference type="Proteomes" id="UP000012960">
    <property type="component" value="Unplaced"/>
</dbReference>
<dbReference type="Gramene" id="Ma08_t17410.1">
    <property type="protein sequence ID" value="Ma08_p17410.1"/>
    <property type="gene ID" value="Ma08_g17410"/>
</dbReference>
<dbReference type="InParanoid" id="A0A804K7P8"/>
<organism evidence="1 2">
    <name type="scientific">Musa acuminata subsp. malaccensis</name>
    <name type="common">Wild banana</name>
    <name type="synonym">Musa malaccensis</name>
    <dbReference type="NCBI Taxonomy" id="214687"/>
    <lineage>
        <taxon>Eukaryota</taxon>
        <taxon>Viridiplantae</taxon>
        <taxon>Streptophyta</taxon>
        <taxon>Embryophyta</taxon>
        <taxon>Tracheophyta</taxon>
        <taxon>Spermatophyta</taxon>
        <taxon>Magnoliopsida</taxon>
        <taxon>Liliopsida</taxon>
        <taxon>Zingiberales</taxon>
        <taxon>Musaceae</taxon>
        <taxon>Musa</taxon>
    </lineage>
</organism>
<sequence length="25" mass="3075">MRWLSFSVDVYRKVISLNLYCRVIL</sequence>
<proteinExistence type="predicted"/>